<proteinExistence type="predicted"/>
<reference evidence="2 3" key="1">
    <citation type="submission" date="2015-05" db="EMBL/GenBank/DDBJ databases">
        <title>Photobacterium galathea sp. nov.</title>
        <authorList>
            <person name="Machado H."/>
            <person name="Gram L."/>
        </authorList>
    </citation>
    <scope>NUCLEOTIDE SEQUENCE [LARGE SCALE GENOMIC DNA]</scope>
    <source>
        <strain evidence="2 3">DSM 22954</strain>
    </source>
</reference>
<dbReference type="Gene3D" id="3.90.1200.10">
    <property type="match status" value="1"/>
</dbReference>
<dbReference type="AlphaFoldDB" id="A0A0J1H9E3"/>
<protein>
    <submittedName>
        <fullName evidence="2">Choline kinase</fullName>
    </submittedName>
</protein>
<accession>A0A0J1H9E3</accession>
<dbReference type="Proteomes" id="UP000035909">
    <property type="component" value="Unassembled WGS sequence"/>
</dbReference>
<evidence type="ECO:0000313" key="3">
    <source>
        <dbReference type="Proteomes" id="UP000035909"/>
    </source>
</evidence>
<dbReference type="STRING" id="320778.ABT57_16075"/>
<dbReference type="SUPFAM" id="SSF56112">
    <property type="entry name" value="Protein kinase-like (PK-like)"/>
    <property type="match status" value="1"/>
</dbReference>
<comment type="caution">
    <text evidence="2">The sequence shown here is derived from an EMBL/GenBank/DDBJ whole genome shotgun (WGS) entry which is preliminary data.</text>
</comment>
<dbReference type="GO" id="GO:0016301">
    <property type="term" value="F:kinase activity"/>
    <property type="evidence" value="ECO:0007669"/>
    <property type="project" value="UniProtKB-KW"/>
</dbReference>
<dbReference type="RefSeq" id="WP_047886184.1">
    <property type="nucleotide sequence ID" value="NZ_LDOU01000015.1"/>
</dbReference>
<dbReference type="OrthoDB" id="9769860at2"/>
<name>A0A0J1H9E3_9GAMM</name>
<dbReference type="InterPro" id="IPR002575">
    <property type="entry name" value="Aminoglycoside_PTrfase"/>
</dbReference>
<dbReference type="PANTHER" id="PTHR11012">
    <property type="entry name" value="PROTEIN KINASE-LIKE DOMAIN-CONTAINING"/>
    <property type="match status" value="1"/>
</dbReference>
<organism evidence="2 3">
    <name type="scientific">Photobacterium ganghwense</name>
    <dbReference type="NCBI Taxonomy" id="320778"/>
    <lineage>
        <taxon>Bacteria</taxon>
        <taxon>Pseudomonadati</taxon>
        <taxon>Pseudomonadota</taxon>
        <taxon>Gammaproteobacteria</taxon>
        <taxon>Vibrionales</taxon>
        <taxon>Vibrionaceae</taxon>
        <taxon>Photobacterium</taxon>
    </lineage>
</organism>
<evidence type="ECO:0000313" key="2">
    <source>
        <dbReference type="EMBL" id="KLV08296.1"/>
    </source>
</evidence>
<evidence type="ECO:0000259" key="1">
    <source>
        <dbReference type="SMART" id="SM00587"/>
    </source>
</evidence>
<dbReference type="SMART" id="SM00587">
    <property type="entry name" value="CHK"/>
    <property type="match status" value="1"/>
</dbReference>
<dbReference type="EMBL" id="LDOU01000015">
    <property type="protein sequence ID" value="KLV08296.1"/>
    <property type="molecule type" value="Genomic_DNA"/>
</dbReference>
<keyword evidence="3" id="KW-1185">Reference proteome</keyword>
<dbReference type="PATRIC" id="fig|320778.3.peg.3492"/>
<dbReference type="PANTHER" id="PTHR11012:SF30">
    <property type="entry name" value="PROTEIN KINASE-LIKE DOMAIN-CONTAINING"/>
    <property type="match status" value="1"/>
</dbReference>
<feature type="domain" description="CHK kinase-like" evidence="1">
    <location>
        <begin position="114"/>
        <end position="271"/>
    </location>
</feature>
<sequence>MQIPKSVNVDVVTALGAEAIRQTAIIQSLWGGYGELFRATLQGGAWPSVIVKHIRLPQPESHPRGWNTPVSHQRKLDSYQAEVNWYRHYASQCSPESPVPQCLYVSQQGDEILLVLEDLHTLGYSRVLKQADRPAIFACLRWLAEFHARFMGQEPAGLWQTGTYWHLSTRPDEWEALDDPTLKAAAECIDRALADCPYQTLVHGDAKLANFCFTPDHSKVAAVDFQYVGKGCGMKDVCLFLSSVLTFEENDIQIAEYLEHYFSCLKAAVERHQPALDSEAIEAAWRPLYSVAWADFQRFVKGWSPGHWKINPYTENLTRLGLEQVGIKESLNAGSERRS</sequence>
<keyword evidence="2" id="KW-0808">Transferase</keyword>
<gene>
    <name evidence="2" type="ORF">ABT57_16075</name>
</gene>
<dbReference type="InterPro" id="IPR011009">
    <property type="entry name" value="Kinase-like_dom_sf"/>
</dbReference>
<keyword evidence="2" id="KW-0418">Kinase</keyword>
<dbReference type="InterPro" id="IPR015897">
    <property type="entry name" value="CHK_kinase-like"/>
</dbReference>
<dbReference type="Pfam" id="PF01636">
    <property type="entry name" value="APH"/>
    <property type="match status" value="1"/>
</dbReference>